<dbReference type="InterPro" id="IPR001425">
    <property type="entry name" value="Arc/bac/fun_rhodopsins"/>
</dbReference>
<sequence length="671" mass="75613">MSKAMTMREEAALELKRKGKVKNVAIATTSEVQKQGFFMMAVWIATVSILWLFSNPEASEAVFEKHGQLRVMYGATSVAFAFATALDVLAYVNAVSDEKRVLSGVLAYVDGAACLSYAAMASLPLYFILDSHNGNPIWLMRYAEWLITCPTLLYWCGLATRGERGAVADIATGDAMLLAGGALSSILPGWPSYFVFMGSVAAFVYVMTHMWGLFSKAMQPDFSPAPPLPRTALNLMRWEIVLSWTCFPMIEYSRRYFGLDYQTGEALNSIIDYAAKVGLAMIMVNCNLEQINAIKVEQMQSAMSGMVKVMRKTNARVELDGMDDDVKGWLLNEYAGDDGEDEVKVSSKSKRNQKSINPEEISASALFSWDFCSLDKSEEDLVGICIRVFRELKMIEVFDLDESKLRRFILGVRSRYNKNPFHNWKHAVMVLHTCYLFITQVAAEFCTDLEVLALLFAALCHDCDHNGVNNAFHINSRSDLALLYNDQSVLENHHCYSGFDVLYDKGNNFLDVLSEGDFKRFRSLVIDCILGTDMAHHASKLGKLEEINRLGGFSNLAENDEQRAFVMVTLLHTSDLYNPIKPFHITKKWANRLQREFNQQVEVESQMGLPSLPFMKGQGELALAKGEVGFITFVIRPWYVQLTNAFPKIDFLMDNIDTNLDMWKSIVESHE</sequence>
<keyword evidence="3 10" id="KW-0812">Transmembrane</keyword>
<feature type="transmembrane region" description="Helical" evidence="10">
    <location>
        <begin position="36"/>
        <end position="53"/>
    </location>
</feature>
<feature type="binding site" evidence="9">
    <location>
        <position position="461"/>
    </location>
    <ligand>
        <name>Zn(2+)</name>
        <dbReference type="ChEBI" id="CHEBI:29105"/>
        <label>1</label>
    </ligand>
</feature>
<feature type="transmembrane region" description="Helical" evidence="10">
    <location>
        <begin position="139"/>
        <end position="159"/>
    </location>
</feature>
<dbReference type="CDD" id="cd00077">
    <property type="entry name" value="HDc"/>
    <property type="match status" value="1"/>
</dbReference>
<dbReference type="SMART" id="SM01021">
    <property type="entry name" value="Bac_rhodopsin"/>
    <property type="match status" value="1"/>
</dbReference>
<accession>A0A513ZS42</accession>
<name>A0A513ZS42_9EUKA</name>
<evidence type="ECO:0000256" key="8">
    <source>
        <dbReference type="PIRSR" id="PIRSR623088-1"/>
    </source>
</evidence>
<dbReference type="InterPro" id="IPR023088">
    <property type="entry name" value="PDEase"/>
</dbReference>
<dbReference type="Gene3D" id="1.10.1300.10">
    <property type="entry name" value="3'5'-cyclic nucleotide phosphodiesterase, catalytic domain"/>
    <property type="match status" value="1"/>
</dbReference>
<dbReference type="InterPro" id="IPR003607">
    <property type="entry name" value="HD/PDEase_dom"/>
</dbReference>
<dbReference type="PRINTS" id="PR00387">
    <property type="entry name" value="PDIESTERASE1"/>
</dbReference>
<dbReference type="Pfam" id="PF00233">
    <property type="entry name" value="PDEase_I"/>
    <property type="match status" value="1"/>
</dbReference>
<dbReference type="Pfam" id="PF01036">
    <property type="entry name" value="Bac_rhodopsin"/>
    <property type="match status" value="1"/>
</dbReference>
<feature type="transmembrane region" description="Helical" evidence="10">
    <location>
        <begin position="193"/>
        <end position="214"/>
    </location>
</feature>
<dbReference type="PROSITE" id="PS51845">
    <property type="entry name" value="PDEASE_I_2"/>
    <property type="match status" value="1"/>
</dbReference>
<feature type="transmembrane region" description="Helical" evidence="10">
    <location>
        <begin position="105"/>
        <end position="127"/>
    </location>
</feature>
<dbReference type="GO" id="GO:0016020">
    <property type="term" value="C:membrane"/>
    <property type="evidence" value="ECO:0007669"/>
    <property type="project" value="UniProtKB-SubCell"/>
</dbReference>
<feature type="binding site" evidence="9">
    <location>
        <position position="575"/>
    </location>
    <ligand>
        <name>Zn(2+)</name>
        <dbReference type="ChEBI" id="CHEBI:29105"/>
        <label>1</label>
    </ligand>
</feature>
<evidence type="ECO:0000256" key="6">
    <source>
        <dbReference type="ARBA" id="ARBA00022989"/>
    </source>
</evidence>
<feature type="binding site" evidence="9">
    <location>
        <position position="426"/>
    </location>
    <ligand>
        <name>Zn(2+)</name>
        <dbReference type="ChEBI" id="CHEBI:29105"/>
        <label>1</label>
    </ligand>
</feature>
<evidence type="ECO:0000256" key="5">
    <source>
        <dbReference type="ARBA" id="ARBA00022801"/>
    </source>
</evidence>
<feature type="active site" description="Proton donor" evidence="8">
    <location>
        <position position="422"/>
    </location>
</feature>
<comment type="subcellular location">
    <subcellularLocation>
        <location evidence="1">Membrane</location>
        <topology evidence="1">Multi-pass membrane protein</topology>
    </subcellularLocation>
</comment>
<dbReference type="Gene3D" id="1.20.1070.10">
    <property type="entry name" value="Rhodopsin 7-helix transmembrane proteins"/>
    <property type="match status" value="1"/>
</dbReference>
<evidence type="ECO:0000256" key="4">
    <source>
        <dbReference type="ARBA" id="ARBA00022723"/>
    </source>
</evidence>
<dbReference type="SUPFAM" id="SSF109604">
    <property type="entry name" value="HD-domain/PDEase-like"/>
    <property type="match status" value="1"/>
</dbReference>
<dbReference type="EMBL" id="MN013139">
    <property type="protein sequence ID" value="QDH43408.1"/>
    <property type="molecule type" value="mRNA"/>
</dbReference>
<evidence type="ECO:0000256" key="7">
    <source>
        <dbReference type="ARBA" id="ARBA00023136"/>
    </source>
</evidence>
<feature type="binding site" evidence="9">
    <location>
        <position position="462"/>
    </location>
    <ligand>
        <name>Zn(2+)</name>
        <dbReference type="ChEBI" id="CHEBI:29105"/>
        <label>1</label>
    </ligand>
</feature>
<comment type="similarity">
    <text evidence="2">Belongs to the archaeal/bacterial/fungal opsin family.</text>
</comment>
<keyword evidence="4 9" id="KW-0479">Metal-binding</keyword>
<feature type="domain" description="PDEase" evidence="11">
    <location>
        <begin position="341"/>
        <end position="670"/>
    </location>
</feature>
<evidence type="ECO:0000259" key="11">
    <source>
        <dbReference type="PROSITE" id="PS51845"/>
    </source>
</evidence>
<dbReference type="GO" id="GO:0007165">
    <property type="term" value="P:signal transduction"/>
    <property type="evidence" value="ECO:0007669"/>
    <property type="project" value="InterPro"/>
</dbReference>
<keyword evidence="5" id="KW-0378">Hydrolase</keyword>
<feature type="binding site" evidence="9">
    <location>
        <position position="462"/>
    </location>
    <ligand>
        <name>Zn(2+)</name>
        <dbReference type="ChEBI" id="CHEBI:29105"/>
        <label>2</label>
    </ligand>
</feature>
<evidence type="ECO:0000256" key="3">
    <source>
        <dbReference type="ARBA" id="ARBA00022692"/>
    </source>
</evidence>
<organism evidence="12">
    <name type="scientific">Choanoeca flexa</name>
    <dbReference type="NCBI Taxonomy" id="2572930"/>
    <lineage>
        <taxon>Eukaryota</taxon>
        <taxon>Choanoflagellata</taxon>
        <taxon>Craspedida</taxon>
        <taxon>Salpingoecidae</taxon>
        <taxon>Choanoeca</taxon>
    </lineage>
</organism>
<dbReference type="GO" id="GO:0004114">
    <property type="term" value="F:3',5'-cyclic-nucleotide phosphodiesterase activity"/>
    <property type="evidence" value="ECO:0007669"/>
    <property type="project" value="InterPro"/>
</dbReference>
<evidence type="ECO:0000256" key="1">
    <source>
        <dbReference type="ARBA" id="ARBA00004141"/>
    </source>
</evidence>
<dbReference type="SMART" id="SM00471">
    <property type="entry name" value="HDc"/>
    <property type="match status" value="1"/>
</dbReference>
<keyword evidence="7 10" id="KW-0472">Membrane</keyword>
<evidence type="ECO:0000256" key="10">
    <source>
        <dbReference type="SAM" id="Phobius"/>
    </source>
</evidence>
<dbReference type="GO" id="GO:0046872">
    <property type="term" value="F:metal ion binding"/>
    <property type="evidence" value="ECO:0007669"/>
    <property type="project" value="UniProtKB-KW"/>
</dbReference>
<dbReference type="SUPFAM" id="SSF81321">
    <property type="entry name" value="Family A G protein-coupled receptor-like"/>
    <property type="match status" value="1"/>
</dbReference>
<dbReference type="AlphaFoldDB" id="A0A513ZS42"/>
<proteinExistence type="evidence at transcript level"/>
<dbReference type="InterPro" id="IPR036971">
    <property type="entry name" value="PDEase_catalytic_dom_sf"/>
</dbReference>
<evidence type="ECO:0000256" key="9">
    <source>
        <dbReference type="PIRSR" id="PIRSR623088-3"/>
    </source>
</evidence>
<dbReference type="PANTHER" id="PTHR11347">
    <property type="entry name" value="CYCLIC NUCLEOTIDE PHOSPHODIESTERASE"/>
    <property type="match status" value="1"/>
</dbReference>
<dbReference type="InterPro" id="IPR002073">
    <property type="entry name" value="PDEase_catalytic_dom"/>
</dbReference>
<reference evidence="12" key="1">
    <citation type="journal article" date="2019" name="J. ISSAAS">
        <title>Light-regulated collective contractility in a multicellular choanoflagellate.</title>
        <authorList>
            <person name="Brunet T."/>
            <person name="Larson B.T."/>
            <person name="Linden T.A."/>
            <person name="Vermeij M.J.A."/>
            <person name="McDonald K."/>
            <person name="King N."/>
        </authorList>
    </citation>
    <scope>NUCLEOTIDE SEQUENCE</scope>
</reference>
<keyword evidence="6 10" id="KW-1133">Transmembrane helix</keyword>
<feature type="transmembrane region" description="Helical" evidence="10">
    <location>
        <begin position="73"/>
        <end position="93"/>
    </location>
</feature>
<protein>
    <submittedName>
        <fullName evidence="12">Rhodopsin-phosphodiesterase fusion protein 2</fullName>
    </submittedName>
</protein>
<evidence type="ECO:0000256" key="2">
    <source>
        <dbReference type="ARBA" id="ARBA00008130"/>
    </source>
</evidence>
<evidence type="ECO:0000313" key="12">
    <source>
        <dbReference type="EMBL" id="QDH43408.1"/>
    </source>
</evidence>